<dbReference type="OrthoDB" id="291007at2759"/>
<evidence type="ECO:0000259" key="13">
    <source>
        <dbReference type="PROSITE" id="PS51864"/>
    </source>
</evidence>
<evidence type="ECO:0000256" key="1">
    <source>
        <dbReference type="ARBA" id="ARBA00002657"/>
    </source>
</evidence>
<dbReference type="InterPro" id="IPR006026">
    <property type="entry name" value="Peptidase_Metallo"/>
</dbReference>
<proteinExistence type="predicted"/>
<keyword evidence="7" id="KW-0865">Zymogen</keyword>
<reference evidence="14" key="1">
    <citation type="journal article" date="2020" name="Ecol. Evol.">
        <title>Genome structure and content of the rice root-knot nematode (Meloidogyne graminicola).</title>
        <authorList>
            <person name="Phan N.T."/>
            <person name="Danchin E.G.J."/>
            <person name="Klopp C."/>
            <person name="Perfus-Barbeoch L."/>
            <person name="Kozlowski D.K."/>
            <person name="Koutsovoulos G.D."/>
            <person name="Lopez-Roques C."/>
            <person name="Bouchez O."/>
            <person name="Zahm M."/>
            <person name="Besnard G."/>
            <person name="Bellafiore S."/>
        </authorList>
    </citation>
    <scope>NUCLEOTIDE SEQUENCE</scope>
    <source>
        <strain evidence="14">VN-18</strain>
    </source>
</reference>
<evidence type="ECO:0000256" key="6">
    <source>
        <dbReference type="ARBA" id="ARBA00023049"/>
    </source>
</evidence>
<dbReference type="InterPro" id="IPR001506">
    <property type="entry name" value="Peptidase_M12A"/>
</dbReference>
<feature type="domain" description="Peptidase M12A" evidence="13">
    <location>
        <begin position="519"/>
        <end position="737"/>
    </location>
</feature>
<feature type="domain" description="ShKT" evidence="12">
    <location>
        <begin position="736"/>
        <end position="775"/>
    </location>
</feature>
<evidence type="ECO:0000313" key="15">
    <source>
        <dbReference type="Proteomes" id="UP000605970"/>
    </source>
</evidence>
<feature type="active site" evidence="10">
    <location>
        <position position="627"/>
    </location>
</feature>
<evidence type="ECO:0000256" key="4">
    <source>
        <dbReference type="ARBA" id="ARBA00022801"/>
    </source>
</evidence>
<dbReference type="EC" id="3.4.24.-" evidence="11"/>
<evidence type="ECO:0000256" key="10">
    <source>
        <dbReference type="PROSITE-ProRule" id="PRU01211"/>
    </source>
</evidence>
<keyword evidence="8" id="KW-1015">Disulfide bond</keyword>
<evidence type="ECO:0000256" key="7">
    <source>
        <dbReference type="ARBA" id="ARBA00023145"/>
    </source>
</evidence>
<keyword evidence="5 10" id="KW-0862">Zinc</keyword>
<feature type="binding site" evidence="10">
    <location>
        <position position="626"/>
    </location>
    <ligand>
        <name>Zn(2+)</name>
        <dbReference type="ChEBI" id="CHEBI:29105"/>
        <note>catalytic</note>
    </ligand>
</feature>
<feature type="binding site" evidence="10">
    <location>
        <position position="630"/>
    </location>
    <ligand>
        <name>Zn(2+)</name>
        <dbReference type="ChEBI" id="CHEBI:29105"/>
        <note>catalytic</note>
    </ligand>
</feature>
<dbReference type="InterPro" id="IPR034035">
    <property type="entry name" value="Astacin-like_dom"/>
</dbReference>
<comment type="function">
    <text evidence="1">Metalloprotease.</text>
</comment>
<organism evidence="14 15">
    <name type="scientific">Meloidogyne graminicola</name>
    <dbReference type="NCBI Taxonomy" id="189291"/>
    <lineage>
        <taxon>Eukaryota</taxon>
        <taxon>Metazoa</taxon>
        <taxon>Ecdysozoa</taxon>
        <taxon>Nematoda</taxon>
        <taxon>Chromadorea</taxon>
        <taxon>Rhabditida</taxon>
        <taxon>Tylenchina</taxon>
        <taxon>Tylenchomorpha</taxon>
        <taxon>Tylenchoidea</taxon>
        <taxon>Meloidogynidae</taxon>
        <taxon>Meloidogyninae</taxon>
        <taxon>Meloidogyne</taxon>
    </lineage>
</organism>
<evidence type="ECO:0000259" key="12">
    <source>
        <dbReference type="PROSITE" id="PS51670"/>
    </source>
</evidence>
<evidence type="ECO:0000313" key="14">
    <source>
        <dbReference type="EMBL" id="KAF7637096.1"/>
    </source>
</evidence>
<name>A0A8S9ZUY3_9BILA</name>
<keyword evidence="4 10" id="KW-0378">Hydrolase</keyword>
<dbReference type="GO" id="GO:0006508">
    <property type="term" value="P:proteolysis"/>
    <property type="evidence" value="ECO:0007669"/>
    <property type="project" value="UniProtKB-KW"/>
</dbReference>
<dbReference type="SMART" id="SM00235">
    <property type="entry name" value="ZnMc"/>
    <property type="match status" value="1"/>
</dbReference>
<comment type="caution">
    <text evidence="9">Lacks conserved residue(s) required for the propagation of feature annotation.</text>
</comment>
<dbReference type="AlphaFoldDB" id="A0A8S9ZUY3"/>
<gene>
    <name evidence="14" type="ORF">Mgra_00003485</name>
</gene>
<dbReference type="SUPFAM" id="SSF55486">
    <property type="entry name" value="Metalloproteases ('zincins'), catalytic domain"/>
    <property type="match status" value="2"/>
</dbReference>
<comment type="cofactor">
    <cofactor evidence="10 11">
        <name>Zn(2+)</name>
        <dbReference type="ChEBI" id="CHEBI:29105"/>
    </cofactor>
    <text evidence="10 11">Binds 1 zinc ion per subunit.</text>
</comment>
<evidence type="ECO:0000256" key="9">
    <source>
        <dbReference type="PROSITE-ProRule" id="PRU01005"/>
    </source>
</evidence>
<dbReference type="InterPro" id="IPR024079">
    <property type="entry name" value="MetalloPept_cat_dom_sf"/>
</dbReference>
<evidence type="ECO:0000256" key="11">
    <source>
        <dbReference type="RuleBase" id="RU361183"/>
    </source>
</evidence>
<dbReference type="CDD" id="cd04280">
    <property type="entry name" value="ZnMc_astacin_like"/>
    <property type="match status" value="1"/>
</dbReference>
<dbReference type="PRINTS" id="PR00480">
    <property type="entry name" value="ASTACIN"/>
</dbReference>
<evidence type="ECO:0000256" key="2">
    <source>
        <dbReference type="ARBA" id="ARBA00022670"/>
    </source>
</evidence>
<dbReference type="Gene3D" id="3.40.390.10">
    <property type="entry name" value="Collagenase (Catalytic Domain)"/>
    <property type="match status" value="2"/>
</dbReference>
<accession>A0A8S9ZUY3</accession>
<evidence type="ECO:0000256" key="3">
    <source>
        <dbReference type="ARBA" id="ARBA00022723"/>
    </source>
</evidence>
<feature type="domain" description="Peptidase M12A" evidence="13">
    <location>
        <begin position="181"/>
        <end position="249"/>
    </location>
</feature>
<keyword evidence="15" id="KW-1185">Reference proteome</keyword>
<dbReference type="InterPro" id="IPR003582">
    <property type="entry name" value="ShKT_dom"/>
</dbReference>
<evidence type="ECO:0000256" key="5">
    <source>
        <dbReference type="ARBA" id="ARBA00022833"/>
    </source>
</evidence>
<keyword evidence="6 10" id="KW-0482">Metalloprotease</keyword>
<feature type="binding site" evidence="10">
    <location>
        <position position="636"/>
    </location>
    <ligand>
        <name>Zn(2+)</name>
        <dbReference type="ChEBI" id="CHEBI:29105"/>
        <note>catalytic</note>
    </ligand>
</feature>
<dbReference type="Pfam" id="PF01400">
    <property type="entry name" value="Astacin"/>
    <property type="match status" value="2"/>
</dbReference>
<evidence type="ECO:0000256" key="8">
    <source>
        <dbReference type="ARBA" id="ARBA00023157"/>
    </source>
</evidence>
<dbReference type="PROSITE" id="PS51670">
    <property type="entry name" value="SHKT"/>
    <property type="match status" value="1"/>
</dbReference>
<protein>
    <recommendedName>
        <fullName evidence="11">Metalloendopeptidase</fullName>
        <ecNumber evidence="11">3.4.24.-</ecNumber>
    </recommendedName>
</protein>
<comment type="caution">
    <text evidence="14">The sequence shown here is derived from an EMBL/GenBank/DDBJ whole genome shotgun (WGS) entry which is preliminary data.</text>
</comment>
<dbReference type="Proteomes" id="UP000605970">
    <property type="component" value="Unassembled WGS sequence"/>
</dbReference>
<dbReference type="EMBL" id="JABEBT010000023">
    <property type="protein sequence ID" value="KAF7637096.1"/>
    <property type="molecule type" value="Genomic_DNA"/>
</dbReference>
<keyword evidence="2 10" id="KW-0645">Protease</keyword>
<dbReference type="PROSITE" id="PS51864">
    <property type="entry name" value="ASTACIN"/>
    <property type="match status" value="2"/>
</dbReference>
<dbReference type="GO" id="GO:0004222">
    <property type="term" value="F:metalloendopeptidase activity"/>
    <property type="evidence" value="ECO:0007669"/>
    <property type="project" value="UniProtKB-UniRule"/>
</dbReference>
<keyword evidence="3 10" id="KW-0479">Metal-binding</keyword>
<sequence>MGKFNAEQDLVNGKSLTLTLNLTDNDIEAIKVRLFSPRKSMNEINQFVERKMQLTYQIKKIIYKEEGIANFTKPADNGLFGDVLLTMEQANRKIELLNSSVSFSANGRKKRAGDLLYVNSSNTLLWPVGKPIPFGFDPNMSEQQRATVRTCIKDITSKTCVRFTELTNLNGKPPNISSIYFLRYSTTSYYGIPYHYDSIMHYASSTSARSYPLKTMTAKIDPVKNDRLMGQRKGLSQSDVDAINKLYCYPKGSNNNEYKDEHNDKGNDKYKKKRLINGIDEEYYAPNASDAYTPHEIRRIMRFFCTENPKDKNCKPEWIITDGEKPTEPLGVKKDKKVKYILKIHANTYNVQFPKFKKYVKKPPPKYKIIDPTVGIPKKFKNKLPHVKAKKLSKKDIDAIKKNCVNNTCMRNKDEHKHCRASFADYEMAMHQNAYPSKSIDDLNEFVETKMQRTYEIKKIIYKKEGIDNFVKPADNGLFGDVLLTMHQADGCINQLNSGFSYSHVVPNNNISKRRKKRAGDLLYFNSSTTHRWPIGKPIPYGFDPNMSEQQRATVRTCIKDITSKTCVRFTELTNLNGKPPNISSIYFIRYITTAYCGITYVGVNKPYNPIFLTFLCPNMVGVACHEIMHTLGAQHEHLREDRDDNINILWDNIDPQSLDDFVLSDSSVYSSYGIPYHYDSIMHYGSAAGARSYPLKTMTAKIDPVKNDPLMGQRKGLSQSDVDAINKLYCYPKECSDISNFCGTWATQGLCYCGSTGRPDCYMLQNCRNSCNFCNCTSYYAN</sequence>
<dbReference type="GO" id="GO:0008270">
    <property type="term" value="F:zinc ion binding"/>
    <property type="evidence" value="ECO:0007669"/>
    <property type="project" value="UniProtKB-UniRule"/>
</dbReference>
<dbReference type="PANTHER" id="PTHR10127:SF802">
    <property type="entry name" value="ZINC METALLOPROTEINASE NAS-10"/>
    <property type="match status" value="1"/>
</dbReference>
<dbReference type="PANTHER" id="PTHR10127">
    <property type="entry name" value="DISCOIDIN, CUB, EGF, LAMININ , AND ZINC METALLOPROTEASE DOMAIN CONTAINING"/>
    <property type="match status" value="1"/>
</dbReference>